<dbReference type="Gene3D" id="2.60.40.2030">
    <property type="match status" value="1"/>
</dbReference>
<dbReference type="EMBL" id="CP031762">
    <property type="protein sequence ID" value="AXR04041.1"/>
    <property type="molecule type" value="Genomic_DNA"/>
</dbReference>
<keyword evidence="2" id="KW-0677">Repeat</keyword>
<evidence type="ECO:0000313" key="9">
    <source>
        <dbReference type="Proteomes" id="UP000258102"/>
    </source>
</evidence>
<evidence type="ECO:0000313" key="8">
    <source>
        <dbReference type="EMBL" id="AXR04041.1"/>
    </source>
</evidence>
<sequence>MSIKPIKAQYYCNNIEHCSNARAHKLFTKSYANKCGVCAQPLLFARWHFSFVTSFSWVLCLSTLAALSYPYFFPKEYENITFSSVKTEVQESNAVVEVTLHRTTNIDLVQQIELITEDGTAKAAEDYRALDIALQFQPGEVQKSINIPIIPDSDVYENNEMFYIKLKNVKGQPSHIVMIVEAGVNKDLVEKSSLLVSNLSALAADLSNDLKQLEILGNYLSTKENPKANLVKNYRDTQDNIQRAREKYIVLFNEALDLDPNVLRNTLDSHLEALKKQQFHTQYEATTVMKAQLLDYLSSRVSNSPKWLEELGEVVKLEVKANNNGSVI</sequence>
<dbReference type="GO" id="GO:0098703">
    <property type="term" value="P:calcium ion import across plasma membrane"/>
    <property type="evidence" value="ECO:0007669"/>
    <property type="project" value="TreeGrafter"/>
</dbReference>
<evidence type="ECO:0000256" key="2">
    <source>
        <dbReference type="ARBA" id="ARBA00022737"/>
    </source>
</evidence>
<feature type="coiled-coil region" evidence="5">
    <location>
        <begin position="196"/>
        <end position="247"/>
    </location>
</feature>
<dbReference type="RefSeq" id="WP_088532923.1">
    <property type="nucleotide sequence ID" value="NZ_CP021647.1"/>
</dbReference>
<gene>
    <name evidence="8" type="ORF">D0511_18940</name>
</gene>
<keyword evidence="5" id="KW-0175">Coiled coil</keyword>
<dbReference type="GO" id="GO:0007154">
    <property type="term" value="P:cell communication"/>
    <property type="evidence" value="ECO:0007669"/>
    <property type="project" value="InterPro"/>
</dbReference>
<dbReference type="Proteomes" id="UP000258102">
    <property type="component" value="Chromosome 2"/>
</dbReference>
<dbReference type="GO" id="GO:0016020">
    <property type="term" value="C:membrane"/>
    <property type="evidence" value="ECO:0007669"/>
    <property type="project" value="InterPro"/>
</dbReference>
<proteinExistence type="predicted"/>
<evidence type="ECO:0000259" key="7">
    <source>
        <dbReference type="SMART" id="SM00237"/>
    </source>
</evidence>
<organism evidence="8 9">
    <name type="scientific">Pseudoalteromonas piscicida</name>
    <dbReference type="NCBI Taxonomy" id="43662"/>
    <lineage>
        <taxon>Bacteria</taxon>
        <taxon>Pseudomonadati</taxon>
        <taxon>Pseudomonadota</taxon>
        <taxon>Gammaproteobacteria</taxon>
        <taxon>Alteromonadales</taxon>
        <taxon>Pseudoalteromonadaceae</taxon>
        <taxon>Pseudoalteromonas</taxon>
    </lineage>
</organism>
<dbReference type="KEGG" id="ppis:B1L02_22315"/>
<accession>A0AAD0W5X1</accession>
<dbReference type="InterPro" id="IPR051171">
    <property type="entry name" value="CaCA"/>
</dbReference>
<keyword evidence="1" id="KW-0732">Signal</keyword>
<keyword evidence="6" id="KW-0472">Membrane</keyword>
<evidence type="ECO:0000256" key="6">
    <source>
        <dbReference type="SAM" id="Phobius"/>
    </source>
</evidence>
<name>A0AAD0W5X1_PSEO7</name>
<dbReference type="InterPro" id="IPR003644">
    <property type="entry name" value="Calx_beta"/>
</dbReference>
<dbReference type="SMART" id="SM00237">
    <property type="entry name" value="Calx_beta"/>
    <property type="match status" value="1"/>
</dbReference>
<keyword evidence="3" id="KW-0106">Calcium</keyword>
<keyword evidence="6" id="KW-1133">Transmembrane helix</keyword>
<feature type="transmembrane region" description="Helical" evidence="6">
    <location>
        <begin position="49"/>
        <end position="72"/>
    </location>
</feature>
<keyword evidence="4" id="KW-0406">Ion transport</keyword>
<dbReference type="GO" id="GO:0005432">
    <property type="term" value="F:calcium:sodium antiporter activity"/>
    <property type="evidence" value="ECO:0007669"/>
    <property type="project" value="TreeGrafter"/>
</dbReference>
<dbReference type="PANTHER" id="PTHR11878">
    <property type="entry name" value="SODIUM/CALCIUM EXCHANGER"/>
    <property type="match status" value="1"/>
</dbReference>
<dbReference type="Pfam" id="PF03160">
    <property type="entry name" value="Calx-beta"/>
    <property type="match status" value="1"/>
</dbReference>
<evidence type="ECO:0000256" key="3">
    <source>
        <dbReference type="ARBA" id="ARBA00022837"/>
    </source>
</evidence>
<evidence type="ECO:0000256" key="4">
    <source>
        <dbReference type="ARBA" id="ARBA00023065"/>
    </source>
</evidence>
<dbReference type="InterPro" id="IPR038081">
    <property type="entry name" value="CalX-like_sf"/>
</dbReference>
<evidence type="ECO:0000256" key="1">
    <source>
        <dbReference type="ARBA" id="ARBA00022729"/>
    </source>
</evidence>
<dbReference type="SUPFAM" id="SSF141072">
    <property type="entry name" value="CalX-like"/>
    <property type="match status" value="1"/>
</dbReference>
<evidence type="ECO:0000256" key="5">
    <source>
        <dbReference type="SAM" id="Coils"/>
    </source>
</evidence>
<protein>
    <recommendedName>
        <fullName evidence="7">Calx-beta domain-containing protein</fullName>
    </recommendedName>
</protein>
<dbReference type="PANTHER" id="PTHR11878:SF65">
    <property type="entry name" value="NA_CA-EXCHANGE PROTEIN, ISOFORM G"/>
    <property type="match status" value="1"/>
</dbReference>
<reference evidence="8 9" key="1">
    <citation type="submission" date="2018-08" db="EMBL/GenBank/DDBJ databases">
        <title>Whole Genome Sequences of Two Pseudoalteromonas piscicida Strains, DE1-A and DE2-A, which Exhibit Strong Antibacterial Activity against Vibrio vulnificus.</title>
        <authorList>
            <person name="Richards G.P."/>
            <person name="Needleman D.S."/>
            <person name="Watson M.A."/>
            <person name="Polson S.W."/>
        </authorList>
    </citation>
    <scope>NUCLEOTIDE SEQUENCE [LARGE SCALE GENOMIC DNA]</scope>
    <source>
        <strain evidence="8 9">DE2-A</strain>
    </source>
</reference>
<keyword evidence="4" id="KW-0813">Transport</keyword>
<dbReference type="AlphaFoldDB" id="A0AAD0W5X1"/>
<keyword evidence="6" id="KW-0812">Transmembrane</keyword>
<feature type="domain" description="Calx-beta" evidence="7">
    <location>
        <begin position="67"/>
        <end position="167"/>
    </location>
</feature>